<dbReference type="EMBL" id="FJVC01000602">
    <property type="protein sequence ID" value="CZT52556.1"/>
    <property type="molecule type" value="Genomic_DNA"/>
</dbReference>
<keyword evidence="4" id="KW-0378">Hydrolase</keyword>
<gene>
    <name evidence="5" type="ORF">RSE6_16137</name>
</gene>
<evidence type="ECO:0008006" key="7">
    <source>
        <dbReference type="Google" id="ProtNLM"/>
    </source>
</evidence>
<dbReference type="InterPro" id="IPR029058">
    <property type="entry name" value="AB_hydrolase_fold"/>
</dbReference>
<dbReference type="Pfam" id="PF10230">
    <property type="entry name" value="LIDHydrolase"/>
    <property type="match status" value="1"/>
</dbReference>
<evidence type="ECO:0000313" key="6">
    <source>
        <dbReference type="Proteomes" id="UP000177625"/>
    </source>
</evidence>
<comment type="similarity">
    <text evidence="2">Belongs to the AB hydrolase superfamily. LDAH family.</text>
</comment>
<accession>A0A1E1MTY3</accession>
<evidence type="ECO:0000256" key="4">
    <source>
        <dbReference type="ARBA" id="ARBA00022801"/>
    </source>
</evidence>
<evidence type="ECO:0000256" key="1">
    <source>
        <dbReference type="ARBA" id="ARBA00004502"/>
    </source>
</evidence>
<keyword evidence="6" id="KW-1185">Reference proteome</keyword>
<sequence>MASSTDSVHFIINPSTTPPSAAHHLIYFITGNPGLIGYYETFLDSLCRLLNSSQGNKNIYHIYGRSLSGFVDSDLGIRKTPYGLEEQINISLSNLKSRCLPSERNSEPEQYYHSVILVGHSVGSYILLELIERLGKSSPINISAGILLFPTVTHIAQSSSGGKISALFRIPNFAKKMGIVAKALVYLAPECALKWLVGIVAKMPREAAEVTTRFLKSRMGVWQALHMAKDEMDFITEDKWGEGIWGFEHEDLSSESQAPKLIFYFGKNDHWVADHTRDALIAARGRENEDKGSSKPVMMIDESGIPHGFCIHKKANFQIDHSETVAEKVAVWIKALMTDILLACTEWQIKSSGLLALMVEDIVSHPKWKNSYKKKG</sequence>
<dbReference type="GO" id="GO:0005811">
    <property type="term" value="C:lipid droplet"/>
    <property type="evidence" value="ECO:0007669"/>
    <property type="project" value="UniProtKB-SubCell"/>
</dbReference>
<reference evidence="6" key="1">
    <citation type="submission" date="2016-03" db="EMBL/GenBank/DDBJ databases">
        <authorList>
            <person name="Guldener U."/>
        </authorList>
    </citation>
    <scope>NUCLEOTIDE SEQUENCE [LARGE SCALE GENOMIC DNA]</scope>
</reference>
<dbReference type="PANTHER" id="PTHR13390">
    <property type="entry name" value="LIPASE"/>
    <property type="match status" value="1"/>
</dbReference>
<evidence type="ECO:0000313" key="5">
    <source>
        <dbReference type="EMBL" id="CZT52556.1"/>
    </source>
</evidence>
<dbReference type="AlphaFoldDB" id="A0A1E1MTY3"/>
<evidence type="ECO:0000256" key="2">
    <source>
        <dbReference type="ARBA" id="ARBA00008300"/>
    </source>
</evidence>
<name>A0A1E1MTY3_RHYSE</name>
<evidence type="ECO:0000256" key="3">
    <source>
        <dbReference type="ARBA" id="ARBA00022677"/>
    </source>
</evidence>
<organism evidence="5 6">
    <name type="scientific">Rhynchosporium secalis</name>
    <name type="common">Barley scald fungus</name>
    <dbReference type="NCBI Taxonomy" id="38038"/>
    <lineage>
        <taxon>Eukaryota</taxon>
        <taxon>Fungi</taxon>
        <taxon>Dikarya</taxon>
        <taxon>Ascomycota</taxon>
        <taxon>Pezizomycotina</taxon>
        <taxon>Leotiomycetes</taxon>
        <taxon>Helotiales</taxon>
        <taxon>Ploettnerulaceae</taxon>
        <taxon>Rhynchosporium</taxon>
    </lineage>
</organism>
<dbReference type="SUPFAM" id="SSF53474">
    <property type="entry name" value="alpha/beta-Hydrolases"/>
    <property type="match status" value="1"/>
</dbReference>
<keyword evidence="3" id="KW-0551">Lipid droplet</keyword>
<proteinExistence type="inferred from homology"/>
<dbReference type="PANTHER" id="PTHR13390:SF0">
    <property type="entry name" value="LIPID DROPLET-ASSOCIATED HYDROLASE"/>
    <property type="match status" value="1"/>
</dbReference>
<dbReference type="Proteomes" id="UP000177625">
    <property type="component" value="Unassembled WGS sequence"/>
</dbReference>
<protein>
    <recommendedName>
        <fullName evidence="7">Lipid droplet-associated hydrolase</fullName>
    </recommendedName>
</protein>
<dbReference type="InterPro" id="IPR019363">
    <property type="entry name" value="LDAH"/>
</dbReference>
<dbReference type="GO" id="GO:0019915">
    <property type="term" value="P:lipid storage"/>
    <property type="evidence" value="ECO:0007669"/>
    <property type="project" value="InterPro"/>
</dbReference>
<comment type="subcellular location">
    <subcellularLocation>
        <location evidence="1">Lipid droplet</location>
    </subcellularLocation>
</comment>
<dbReference type="GO" id="GO:0016298">
    <property type="term" value="F:lipase activity"/>
    <property type="evidence" value="ECO:0007669"/>
    <property type="project" value="InterPro"/>
</dbReference>